<proteinExistence type="predicted"/>
<sequence>MAIKLDMAKAYDQVEWSFLQAIMLRLGFASEWVKRIMDCLTTVTFSVLWKGFSRLLQNAERIGSLRGIRIAHGAPSVNHLFFADDRILFLDATTESCETMKNIFQVYEETSGQKINLTKSAFRLSPNATVVEKQIVLDLLEIPLVSCHEKYLGSPMVTGKGRKQIFGTVKDRIGKRISGWKEKLLSRAGKEVLIKAVLQAMPTYLMSCFWMPKGMCKELHGLMAKFWWFKSKNMRGIHWTKWETICVSKQIEGLGFRDLDAFNQALLAKQSWRLFFNCNSLAARIFKARYFPHCNFLEAGLGYRPSRIWSSLIWGKDLLKAGLRWRVGNGEDIYVYQDRWVPLPMNFKIISTPQFDVSMKACSEVKPIWSLSPWSANHHEWRITSFKELWQAVIVVSSKQEVDLFAFLCWDIWNDRNNLLFQGRSLESVSVFNKALAYQTEFYSYKINVDGAAKLAGLVRGVGVVIRNGNKEFMAACSRQVIGHFSAQAAKEGLQFAYDLGFHDIVLEMDTQGVVDRINSNEECFEAEGNIVEDIKEMQGWFRSFSCNWQRRKGNKVAHELAQFGTRNAGFFTWIEEEPLWLTPFLSADLEANG</sequence>
<dbReference type="Proteomes" id="UP000694861">
    <property type="component" value="Linkage group LG5"/>
</dbReference>
<dbReference type="CDD" id="cd06222">
    <property type="entry name" value="RNase_H_like"/>
    <property type="match status" value="1"/>
</dbReference>
<dbReference type="Pfam" id="PF13456">
    <property type="entry name" value="RVT_3"/>
    <property type="match status" value="1"/>
</dbReference>
<dbReference type="InterPro" id="IPR012337">
    <property type="entry name" value="RNaseH-like_sf"/>
</dbReference>
<feature type="domain" description="RNase H type-1" evidence="1">
    <location>
        <begin position="448"/>
        <end position="564"/>
    </location>
</feature>
<reference evidence="3" key="2">
    <citation type="submission" date="2025-08" db="UniProtKB">
        <authorList>
            <consortium name="RefSeq"/>
        </authorList>
    </citation>
    <scope>IDENTIFICATION</scope>
</reference>
<protein>
    <submittedName>
        <fullName evidence="3">Uncharacterized protein LOC107881115</fullName>
    </submittedName>
</protein>
<reference evidence="2" key="1">
    <citation type="journal article" date="2012" name="Nat. Commun.">
        <title>The genome of Prunus mume.</title>
        <authorList>
            <person name="Zhang Q."/>
            <person name="Chen W."/>
            <person name="Sun L."/>
            <person name="Zhao F."/>
            <person name="Huang B."/>
            <person name="Yang W."/>
            <person name="Tao Y."/>
            <person name="Wang J."/>
            <person name="Yuan Z."/>
            <person name="Fan G."/>
            <person name="Xing Z."/>
            <person name="Han C."/>
            <person name="Pan H."/>
            <person name="Zhong X."/>
            <person name="Shi W."/>
            <person name="Liang X."/>
            <person name="Du D."/>
            <person name="Sun F."/>
            <person name="Xu Z."/>
            <person name="Hao R."/>
            <person name="Lv T."/>
            <person name="Lv Y."/>
            <person name="Zheng Z."/>
            <person name="Sun M."/>
            <person name="Luo L."/>
            <person name="Cai M."/>
            <person name="Gao Y."/>
            <person name="Wang J."/>
            <person name="Yin Y."/>
            <person name="Xu X."/>
            <person name="Cheng T."/>
            <person name="Wang J."/>
        </authorList>
    </citation>
    <scope>NUCLEOTIDE SEQUENCE [LARGE SCALE GENOMIC DNA]</scope>
</reference>
<dbReference type="PANTHER" id="PTHR33116:SF86">
    <property type="entry name" value="REVERSE TRANSCRIPTASE DOMAIN-CONTAINING PROTEIN"/>
    <property type="match status" value="1"/>
</dbReference>
<gene>
    <name evidence="3" type="primary">LOC107881115</name>
</gene>
<organism evidence="2 3">
    <name type="scientific">Prunus mume</name>
    <name type="common">Japanese apricot</name>
    <name type="synonym">Armeniaca mume</name>
    <dbReference type="NCBI Taxonomy" id="102107"/>
    <lineage>
        <taxon>Eukaryota</taxon>
        <taxon>Viridiplantae</taxon>
        <taxon>Streptophyta</taxon>
        <taxon>Embryophyta</taxon>
        <taxon>Tracheophyta</taxon>
        <taxon>Spermatophyta</taxon>
        <taxon>Magnoliopsida</taxon>
        <taxon>eudicotyledons</taxon>
        <taxon>Gunneridae</taxon>
        <taxon>Pentapetalae</taxon>
        <taxon>rosids</taxon>
        <taxon>fabids</taxon>
        <taxon>Rosales</taxon>
        <taxon>Rosaceae</taxon>
        <taxon>Amygdaloideae</taxon>
        <taxon>Amygdaleae</taxon>
        <taxon>Prunus</taxon>
    </lineage>
</organism>
<dbReference type="GeneID" id="107881115"/>
<accession>A0ABM1LQL8</accession>
<dbReference type="Gene3D" id="3.30.420.10">
    <property type="entry name" value="Ribonuclease H-like superfamily/Ribonuclease H"/>
    <property type="match status" value="1"/>
</dbReference>
<evidence type="ECO:0000259" key="1">
    <source>
        <dbReference type="Pfam" id="PF13456"/>
    </source>
</evidence>
<name>A0ABM1LQL8_PRUMU</name>
<dbReference type="RefSeq" id="XP_016649695.1">
    <property type="nucleotide sequence ID" value="XM_016794209.1"/>
</dbReference>
<evidence type="ECO:0000313" key="2">
    <source>
        <dbReference type="Proteomes" id="UP000694861"/>
    </source>
</evidence>
<keyword evidence="2" id="KW-1185">Reference proteome</keyword>
<dbReference type="InterPro" id="IPR002156">
    <property type="entry name" value="RNaseH_domain"/>
</dbReference>
<evidence type="ECO:0000313" key="3">
    <source>
        <dbReference type="RefSeq" id="XP_016649695.1"/>
    </source>
</evidence>
<dbReference type="InterPro" id="IPR036397">
    <property type="entry name" value="RNaseH_sf"/>
</dbReference>
<dbReference type="SUPFAM" id="SSF53098">
    <property type="entry name" value="Ribonuclease H-like"/>
    <property type="match status" value="1"/>
</dbReference>
<dbReference type="InterPro" id="IPR044730">
    <property type="entry name" value="RNase_H-like_dom_plant"/>
</dbReference>
<dbReference type="PANTHER" id="PTHR33116">
    <property type="entry name" value="REVERSE TRANSCRIPTASE ZINC-BINDING DOMAIN-CONTAINING PROTEIN-RELATED-RELATED"/>
    <property type="match status" value="1"/>
</dbReference>